<evidence type="ECO:0000313" key="1">
    <source>
        <dbReference type="EMBL" id="ARM77137.1"/>
    </source>
</evidence>
<reference evidence="1 2" key="1">
    <citation type="submission" date="2017-03" db="EMBL/GenBank/DDBJ databases">
        <title>Sulfur activation and transportation mechanism of thermophilic Archaea Acidianus manzaensis YN-25.</title>
        <authorList>
            <person name="Ma Y."/>
            <person name="Yang Y."/>
            <person name="Xia J."/>
        </authorList>
    </citation>
    <scope>NUCLEOTIDE SEQUENCE [LARGE SCALE GENOMIC DNA]</scope>
    <source>
        <strain evidence="1 2">YN-25</strain>
    </source>
</reference>
<dbReference type="PANTHER" id="PTHR13812">
    <property type="entry name" value="KETIMINE REDUCTASE MU-CRYSTALLIN"/>
    <property type="match status" value="1"/>
</dbReference>
<dbReference type="InterPro" id="IPR023401">
    <property type="entry name" value="ODC_N"/>
</dbReference>
<dbReference type="KEGG" id="aman:B6F84_09375"/>
<protein>
    <submittedName>
        <fullName evidence="1">Ornithine cyclodeaminase</fullName>
    </submittedName>
</protein>
<accession>A0A1W6K3R8</accession>
<organism evidence="1 2">
    <name type="scientific">Acidianus manzaensis</name>
    <dbReference type="NCBI Taxonomy" id="282676"/>
    <lineage>
        <taxon>Archaea</taxon>
        <taxon>Thermoproteota</taxon>
        <taxon>Thermoprotei</taxon>
        <taxon>Sulfolobales</taxon>
        <taxon>Sulfolobaceae</taxon>
        <taxon>Acidianus</taxon>
    </lineage>
</organism>
<dbReference type="GeneID" id="41591133"/>
<dbReference type="PIRSF" id="PIRSF001439">
    <property type="entry name" value="CryM"/>
    <property type="match status" value="1"/>
</dbReference>
<dbReference type="InterPro" id="IPR003462">
    <property type="entry name" value="ODC_Mu_crystall"/>
</dbReference>
<dbReference type="SUPFAM" id="SSF51735">
    <property type="entry name" value="NAD(P)-binding Rossmann-fold domains"/>
    <property type="match status" value="1"/>
</dbReference>
<evidence type="ECO:0000313" key="2">
    <source>
        <dbReference type="Proteomes" id="UP000193404"/>
    </source>
</evidence>
<sequence>MAILIRENEISKVFTFKDAYEALREAFLLLDNKMAINTERVRTSFSGATLTYQAGAEQGYLGFKTYLKGNFISMLFNSSGELLLITEADRLSQIRTGALSVLASDYIKSDYSTVGVIGLGKQGLAQIEAFYELKKGITIIGYSRTKERIEKASKILNSEGISIKIADSYKSILASSDVITSITSSKDPFIKLDYIKKGTHLNLMGSNIPERVEAYPEVIKAASFIAVEDIDQVLKEAGDIILAKKMGMLDENKLIPFSSIISGKSKPKNENITIFKSTGIGLEDVAVMKRLYEKSKEMKIGIEIEVKGTWYRG</sequence>
<dbReference type="EMBL" id="CP020477">
    <property type="protein sequence ID" value="ARM77137.1"/>
    <property type="molecule type" value="Genomic_DNA"/>
</dbReference>
<gene>
    <name evidence="1" type="ORF">B6F84_09375</name>
</gene>
<dbReference type="PANTHER" id="PTHR13812:SF19">
    <property type="entry name" value="KETIMINE REDUCTASE MU-CRYSTALLIN"/>
    <property type="match status" value="1"/>
</dbReference>
<dbReference type="Proteomes" id="UP000193404">
    <property type="component" value="Chromosome"/>
</dbReference>
<dbReference type="GO" id="GO:0005737">
    <property type="term" value="C:cytoplasm"/>
    <property type="evidence" value="ECO:0007669"/>
    <property type="project" value="TreeGrafter"/>
</dbReference>
<dbReference type="OrthoDB" id="21421at2157"/>
<dbReference type="Gene3D" id="3.30.1780.10">
    <property type="entry name" value="ornithine cyclodeaminase, domain 1"/>
    <property type="match status" value="1"/>
</dbReference>
<dbReference type="Pfam" id="PF02423">
    <property type="entry name" value="OCD_Mu_crystall"/>
    <property type="match status" value="1"/>
</dbReference>
<dbReference type="AlphaFoldDB" id="A0A1W6K3R8"/>
<proteinExistence type="predicted"/>
<name>A0A1W6K3R8_9CREN</name>
<dbReference type="Gene3D" id="3.40.50.720">
    <property type="entry name" value="NAD(P)-binding Rossmann-like Domain"/>
    <property type="match status" value="1"/>
</dbReference>
<dbReference type="STRING" id="282676.B6F84_09375"/>
<dbReference type="RefSeq" id="WP_148691997.1">
    <property type="nucleotide sequence ID" value="NZ_CP020477.1"/>
</dbReference>
<dbReference type="InterPro" id="IPR036291">
    <property type="entry name" value="NAD(P)-bd_dom_sf"/>
</dbReference>
<keyword evidence="2" id="KW-1185">Reference proteome</keyword>